<gene>
    <name evidence="2" type="ORF">M0638_26930</name>
</gene>
<accession>A0A9X2C0C8</accession>
<dbReference type="RefSeq" id="WP_248670038.1">
    <property type="nucleotide sequence ID" value="NZ_JALPRX010000162.1"/>
</dbReference>
<proteinExistence type="predicted"/>
<evidence type="ECO:0000313" key="2">
    <source>
        <dbReference type="EMBL" id="MCK8787995.1"/>
    </source>
</evidence>
<sequence length="106" mass="12104">MCWKLKLFVLVFLTSPALAQPRLAVHEKTTGVSQSDDYVRFGTIFERAAAALLASGRCKAADFSEMGGFIRSTNIRNRRAYFTYCGAMDPQHRIYLFIDNENFRLE</sequence>
<feature type="chain" id="PRO_5040796101" evidence="1">
    <location>
        <begin position="20"/>
        <end position="106"/>
    </location>
</feature>
<reference evidence="2" key="1">
    <citation type="submission" date="2022-04" db="EMBL/GenBank/DDBJ databases">
        <title>Roseomonas acroporae sp. nov., isolated from coral Acropora digitifera.</title>
        <authorList>
            <person name="Sun H."/>
        </authorList>
    </citation>
    <scope>NUCLEOTIDE SEQUENCE</scope>
    <source>
        <strain evidence="2">NAR14</strain>
    </source>
</reference>
<comment type="caution">
    <text evidence="2">The sequence shown here is derived from an EMBL/GenBank/DDBJ whole genome shotgun (WGS) entry which is preliminary data.</text>
</comment>
<evidence type="ECO:0000313" key="3">
    <source>
        <dbReference type="Proteomes" id="UP001139516"/>
    </source>
</evidence>
<protein>
    <submittedName>
        <fullName evidence="2">Uncharacterized protein</fullName>
    </submittedName>
</protein>
<dbReference type="EMBL" id="JALPRX010000162">
    <property type="protein sequence ID" value="MCK8787995.1"/>
    <property type="molecule type" value="Genomic_DNA"/>
</dbReference>
<keyword evidence="1" id="KW-0732">Signal</keyword>
<organism evidence="2 3">
    <name type="scientific">Roseomonas acroporae</name>
    <dbReference type="NCBI Taxonomy" id="2937791"/>
    <lineage>
        <taxon>Bacteria</taxon>
        <taxon>Pseudomonadati</taxon>
        <taxon>Pseudomonadota</taxon>
        <taxon>Alphaproteobacteria</taxon>
        <taxon>Acetobacterales</taxon>
        <taxon>Roseomonadaceae</taxon>
        <taxon>Roseomonas</taxon>
    </lineage>
</organism>
<keyword evidence="3" id="KW-1185">Reference proteome</keyword>
<evidence type="ECO:0000256" key="1">
    <source>
        <dbReference type="SAM" id="SignalP"/>
    </source>
</evidence>
<name>A0A9X2C0C8_9PROT</name>
<dbReference type="Proteomes" id="UP001139516">
    <property type="component" value="Unassembled WGS sequence"/>
</dbReference>
<dbReference type="AlphaFoldDB" id="A0A9X2C0C8"/>
<feature type="signal peptide" evidence="1">
    <location>
        <begin position="1"/>
        <end position="19"/>
    </location>
</feature>